<dbReference type="GeneTree" id="ENSGT00940000153498"/>
<comment type="similarity">
    <text evidence="1">Belongs to the FPP/GGPP synthase family.</text>
</comment>
<dbReference type="GO" id="GO:1990234">
    <property type="term" value="C:transferase complex"/>
    <property type="evidence" value="ECO:0007669"/>
    <property type="project" value="TreeGrafter"/>
</dbReference>
<dbReference type="OMA" id="YPTSYFS"/>
<dbReference type="PANTHER" id="PTHR12001">
    <property type="entry name" value="GERANYLGERANYL PYROPHOSPHATE SYNTHASE"/>
    <property type="match status" value="1"/>
</dbReference>
<reference evidence="2" key="2">
    <citation type="submission" date="2025-08" db="UniProtKB">
        <authorList>
            <consortium name="Ensembl"/>
        </authorList>
    </citation>
    <scope>IDENTIFICATION</scope>
</reference>
<sequence length="372" mass="40633">IYIFVYKARPSKVRALSLFSSSGPSNWSKVVSDAEKIVGYPTSFMSLRCLLSDELSNVAVNVRKLVGTRHPLLSTARGFVYDNRNNLQMRGVIVLLMSKAAGPSHAASDALVQDMVSGIYPSQRNLAEITELIHTAFLVHRGIVNLKEWTVSDGPLKDMQFGNKMAVLSGDFLLANACTGLAKLDNTKVVELISSAIGDLVQGIYYESPSYTEVNVCITWEEQSFLSHGALLAKSCQAAMELANHDKEAQRLAYKYGKHLSLGHRLNSDLQPFVKSSVGEPVSFSLSAAPVVFHRQIVGEKRWRQQLQQAKTGGNQLDYSKILAAVKSEKGMSSAVDLCCYHGNKALEAIQTFPSSEARSALENIASAVTKC</sequence>
<dbReference type="InterPro" id="IPR000092">
    <property type="entry name" value="Polyprenyl_synt"/>
</dbReference>
<dbReference type="InterPro" id="IPR008949">
    <property type="entry name" value="Isoprenoid_synthase_dom_sf"/>
</dbReference>
<organism evidence="2 3">
    <name type="scientific">Cynoglossus semilaevis</name>
    <name type="common">Tongue sole</name>
    <dbReference type="NCBI Taxonomy" id="244447"/>
    <lineage>
        <taxon>Eukaryota</taxon>
        <taxon>Metazoa</taxon>
        <taxon>Chordata</taxon>
        <taxon>Craniata</taxon>
        <taxon>Vertebrata</taxon>
        <taxon>Euteleostomi</taxon>
        <taxon>Actinopterygii</taxon>
        <taxon>Neopterygii</taxon>
        <taxon>Teleostei</taxon>
        <taxon>Neoteleostei</taxon>
        <taxon>Acanthomorphata</taxon>
        <taxon>Carangaria</taxon>
        <taxon>Pleuronectiformes</taxon>
        <taxon>Pleuronectoidei</taxon>
        <taxon>Cynoglossidae</taxon>
        <taxon>Cynoglossinae</taxon>
        <taxon>Cynoglossus</taxon>
    </lineage>
</organism>
<reference evidence="2" key="3">
    <citation type="submission" date="2025-09" db="UniProtKB">
        <authorList>
            <consortium name="Ensembl"/>
        </authorList>
    </citation>
    <scope>IDENTIFICATION</scope>
</reference>
<keyword evidence="3" id="KW-1185">Reference proteome</keyword>
<accession>A0A3P8WHV4</accession>
<dbReference type="Proteomes" id="UP000265120">
    <property type="component" value="Chromosome 1"/>
</dbReference>
<dbReference type="Pfam" id="PF00348">
    <property type="entry name" value="polyprenyl_synt"/>
    <property type="match status" value="1"/>
</dbReference>
<keyword evidence="1" id="KW-0808">Transferase</keyword>
<evidence type="ECO:0000313" key="2">
    <source>
        <dbReference type="Ensembl" id="ENSCSEP00000025106.1"/>
    </source>
</evidence>
<dbReference type="GO" id="GO:0004659">
    <property type="term" value="F:prenyltransferase activity"/>
    <property type="evidence" value="ECO:0007669"/>
    <property type="project" value="InterPro"/>
</dbReference>
<dbReference type="GO" id="GO:0006744">
    <property type="term" value="P:ubiquinone biosynthetic process"/>
    <property type="evidence" value="ECO:0007669"/>
    <property type="project" value="TreeGrafter"/>
</dbReference>
<proteinExistence type="inferred from homology"/>
<dbReference type="PANTHER" id="PTHR12001:SF55">
    <property type="entry name" value="ALL TRANS-POLYPRENYL-DIPHOSPHATE SYNTHASE PDSS2"/>
    <property type="match status" value="1"/>
</dbReference>
<dbReference type="Gene3D" id="1.10.600.10">
    <property type="entry name" value="Farnesyl Diphosphate Synthase"/>
    <property type="match status" value="1"/>
</dbReference>
<name>A0A3P8WHV4_CYNSE</name>
<dbReference type="GO" id="GO:0005739">
    <property type="term" value="C:mitochondrion"/>
    <property type="evidence" value="ECO:0007669"/>
    <property type="project" value="TreeGrafter"/>
</dbReference>
<dbReference type="AlphaFoldDB" id="A0A3P8WHV4"/>
<evidence type="ECO:0000313" key="3">
    <source>
        <dbReference type="Proteomes" id="UP000265120"/>
    </source>
</evidence>
<dbReference type="Ensembl" id="ENSCSET00000025439.1">
    <property type="protein sequence ID" value="ENSCSEP00000025106.1"/>
    <property type="gene ID" value="ENSCSEG00000016013.1"/>
</dbReference>
<protein>
    <submittedName>
        <fullName evidence="2">Prenyl (decaprenyl) diphosphate synthase, subunit 2</fullName>
    </submittedName>
</protein>
<evidence type="ECO:0000256" key="1">
    <source>
        <dbReference type="RuleBase" id="RU004466"/>
    </source>
</evidence>
<dbReference type="GO" id="GO:0008299">
    <property type="term" value="P:isoprenoid biosynthetic process"/>
    <property type="evidence" value="ECO:0007669"/>
    <property type="project" value="InterPro"/>
</dbReference>
<dbReference type="SUPFAM" id="SSF48576">
    <property type="entry name" value="Terpenoid synthases"/>
    <property type="match status" value="1"/>
</dbReference>
<reference evidence="2 3" key="1">
    <citation type="journal article" date="2014" name="Nat. Genet.">
        <title>Whole-genome sequence of a flatfish provides insights into ZW sex chromosome evolution and adaptation to a benthic lifestyle.</title>
        <authorList>
            <person name="Chen S."/>
            <person name="Zhang G."/>
            <person name="Shao C."/>
            <person name="Huang Q."/>
            <person name="Liu G."/>
            <person name="Zhang P."/>
            <person name="Song W."/>
            <person name="An N."/>
            <person name="Chalopin D."/>
            <person name="Volff J.N."/>
            <person name="Hong Y."/>
            <person name="Li Q."/>
            <person name="Sha Z."/>
            <person name="Zhou H."/>
            <person name="Xie M."/>
            <person name="Yu Q."/>
            <person name="Liu Y."/>
            <person name="Xiang H."/>
            <person name="Wang N."/>
            <person name="Wu K."/>
            <person name="Yang C."/>
            <person name="Zhou Q."/>
            <person name="Liao X."/>
            <person name="Yang L."/>
            <person name="Hu Q."/>
            <person name="Zhang J."/>
            <person name="Meng L."/>
            <person name="Jin L."/>
            <person name="Tian Y."/>
            <person name="Lian J."/>
            <person name="Yang J."/>
            <person name="Miao G."/>
            <person name="Liu S."/>
            <person name="Liang Z."/>
            <person name="Yan F."/>
            <person name="Li Y."/>
            <person name="Sun B."/>
            <person name="Zhang H."/>
            <person name="Zhang J."/>
            <person name="Zhu Y."/>
            <person name="Du M."/>
            <person name="Zhao Y."/>
            <person name="Schartl M."/>
            <person name="Tang Q."/>
            <person name="Wang J."/>
        </authorList>
    </citation>
    <scope>NUCLEOTIDE SEQUENCE</scope>
</reference>